<reference evidence="3 5" key="2">
    <citation type="journal article" date="2002" name="Genome Biol.">
        <title>Finishing a whole-genome shotgun: release 3 of the Drosophila melanogaster euchromatic genome sequence.</title>
        <authorList>
            <person name="Celniker S.E."/>
            <person name="Wheeler D.A."/>
            <person name="Kronmiller B."/>
            <person name="Carlson J.W."/>
            <person name="Halpern A."/>
            <person name="Patel S."/>
            <person name="Adams M."/>
            <person name="Champe M."/>
            <person name="Dugan S.P."/>
            <person name="Frise E."/>
            <person name="Hodgson A."/>
            <person name="George R.A."/>
            <person name="Hoskins R.A."/>
            <person name="Laverty T."/>
            <person name="Muzny D.M."/>
            <person name="Nelson C.R."/>
            <person name="Pacleb J.M."/>
            <person name="Park S."/>
            <person name="Pfeiffer B.D."/>
            <person name="Richards S."/>
            <person name="Sodergren E.J."/>
            <person name="Svirskas R."/>
            <person name="Tabor P.E."/>
            <person name="Wan K."/>
            <person name="Stapleton M."/>
            <person name="Sutton G.G."/>
            <person name="Venter C."/>
            <person name="Weinstock G."/>
            <person name="Scherer S.E."/>
            <person name="Myers E.W."/>
            <person name="Gibbs R.A."/>
            <person name="Rubin G.M."/>
        </authorList>
    </citation>
    <scope>NUCLEOTIDE SEQUENCE [LARGE SCALE GENOMIC DNA]</scope>
    <source>
        <strain evidence="5">Berkeley</strain>
    </source>
</reference>
<feature type="chain" id="PRO_5002092710" description="Serine protease gd N-terminal domain-containing protein" evidence="1">
    <location>
        <begin position="19"/>
        <end position="152"/>
    </location>
</feature>
<evidence type="ECO:0000313" key="3">
    <source>
        <dbReference type="EMBL" id="AFH06412.1"/>
    </source>
</evidence>
<evidence type="ECO:0000313" key="5">
    <source>
        <dbReference type="Proteomes" id="UP000000803"/>
    </source>
</evidence>
<reference evidence="3 5" key="1">
    <citation type="journal article" date="2000" name="Science">
        <title>The genome sequence of Drosophila melanogaster.</title>
        <authorList>
            <person name="Adams M.D."/>
            <person name="Celniker S.E."/>
            <person name="Holt R.A."/>
            <person name="Evans C.A."/>
            <person name="Gocayne J.D."/>
            <person name="Amanatides P.G."/>
            <person name="Scherer S.E."/>
            <person name="Li P.W."/>
            <person name="Hoskins R.A."/>
            <person name="Galle R.F."/>
            <person name="George R.A."/>
            <person name="Lewis S.E."/>
            <person name="Richards S."/>
            <person name="Ashburner M."/>
            <person name="Henderson S.N."/>
            <person name="Sutton G.G."/>
            <person name="Wortman J.R."/>
            <person name="Yandell M.D."/>
            <person name="Zhang Q."/>
            <person name="Chen L.X."/>
            <person name="Brandon R.C."/>
            <person name="Rogers Y.H."/>
            <person name="Blazej R.G."/>
            <person name="Champe M."/>
            <person name="Pfeiffer B.D."/>
            <person name="Wan K.H."/>
            <person name="Doyle C."/>
            <person name="Baxter E.G."/>
            <person name="Helt G."/>
            <person name="Nelson C.R."/>
            <person name="Gabor G.L."/>
            <person name="Abril J.F."/>
            <person name="Agbayani A."/>
            <person name="An H.J."/>
            <person name="Andrews-Pfannkoch C."/>
            <person name="Baldwin D."/>
            <person name="Ballew R.M."/>
            <person name="Basu A."/>
            <person name="Baxendale J."/>
            <person name="Bayraktaroglu L."/>
            <person name="Beasley E.M."/>
            <person name="Beeson K.Y."/>
            <person name="Benos P.V."/>
            <person name="Berman B.P."/>
            <person name="Bhandari D."/>
            <person name="Bolshakov S."/>
            <person name="Borkova D."/>
            <person name="Botchan M.R."/>
            <person name="Bouck J."/>
            <person name="Brokstein P."/>
            <person name="Brottier P."/>
            <person name="Burtis K.C."/>
            <person name="Busam D.A."/>
            <person name="Butler H."/>
            <person name="Cadieu E."/>
            <person name="Center A."/>
            <person name="Chandra I."/>
            <person name="Cherry J.M."/>
            <person name="Cawley S."/>
            <person name="Dahlke C."/>
            <person name="Davenport L.B."/>
            <person name="Davies P."/>
            <person name="de Pablos B."/>
            <person name="Delcher A."/>
            <person name="Deng Z."/>
            <person name="Mays A.D."/>
            <person name="Dew I."/>
            <person name="Dietz S.M."/>
            <person name="Dodson K."/>
            <person name="Doup L.E."/>
            <person name="Downes M."/>
            <person name="Dugan-Rocha S."/>
            <person name="Dunkov B.C."/>
            <person name="Dunn P."/>
            <person name="Durbin K.J."/>
            <person name="Evangelista C.C."/>
            <person name="Ferraz C."/>
            <person name="Ferriera S."/>
            <person name="Fleischmann W."/>
            <person name="Fosler C."/>
            <person name="Gabrielian A.E."/>
            <person name="Garg N.S."/>
            <person name="Gelbart W.M."/>
            <person name="Glasser K."/>
            <person name="Glodek A."/>
            <person name="Gong F."/>
            <person name="Gorrell J.H."/>
            <person name="Gu Z."/>
            <person name="Guan P."/>
            <person name="Harris M."/>
            <person name="Harris N.L."/>
            <person name="Harvey D."/>
            <person name="Heiman T.J."/>
            <person name="Hernandez J.R."/>
            <person name="Houck J."/>
            <person name="Hostin D."/>
            <person name="Houston K.A."/>
            <person name="Howland T.J."/>
            <person name="Wei M.H."/>
            <person name="Ibegwam C."/>
            <person name="Jalali M."/>
            <person name="Kalush F."/>
            <person name="Karpen G.H."/>
            <person name="Ke Z."/>
            <person name="Kennison J.A."/>
            <person name="Ketchum K.A."/>
            <person name="Kimmel B.E."/>
            <person name="Kodira C.D."/>
            <person name="Kraft C."/>
            <person name="Kravitz S."/>
            <person name="Kulp D."/>
            <person name="Lai Z."/>
            <person name="Lasko P."/>
            <person name="Lei Y."/>
            <person name="Levitsky A.A."/>
            <person name="Li J."/>
            <person name="Li Z."/>
            <person name="Liang Y."/>
            <person name="Lin X."/>
            <person name="Liu X."/>
            <person name="Mattei B."/>
            <person name="McIntosh T.C."/>
            <person name="McLeod M.P."/>
            <person name="McPherson D."/>
            <person name="Merkulov G."/>
            <person name="Milshina N.V."/>
            <person name="Mobarry C."/>
            <person name="Morris J."/>
            <person name="Moshrefi A."/>
            <person name="Mount S.M."/>
            <person name="Moy M."/>
            <person name="Murphy B."/>
            <person name="Murphy L."/>
            <person name="Muzny D.M."/>
            <person name="Nelson D.L."/>
            <person name="Nelson D.R."/>
            <person name="Nelson K.A."/>
            <person name="Nixon K."/>
            <person name="Nusskern D.R."/>
            <person name="Pacleb J.M."/>
            <person name="Palazzolo M."/>
            <person name="Pittman G.S."/>
            <person name="Pan S."/>
            <person name="Pollard J."/>
            <person name="Puri V."/>
            <person name="Reese M.G."/>
            <person name="Reinert K."/>
            <person name="Remington K."/>
            <person name="Saunders R.D."/>
            <person name="Scheeler F."/>
            <person name="Shen H."/>
            <person name="Shue B.C."/>
            <person name="Siden-Kiamos I."/>
            <person name="Simpson M."/>
            <person name="Skupski M.P."/>
            <person name="Smith T."/>
            <person name="Spier E."/>
            <person name="Spradling A.C."/>
            <person name="Stapleton M."/>
            <person name="Strong R."/>
            <person name="Sun E."/>
            <person name="Svirskas R."/>
            <person name="Tector C."/>
            <person name="Turner R."/>
            <person name="Venter E."/>
            <person name="Wang A.H."/>
            <person name="Wang X."/>
            <person name="Wang Z.Y."/>
            <person name="Wassarman D.A."/>
            <person name="Weinstock G.M."/>
            <person name="Weissenbach J."/>
            <person name="Williams S.M."/>
            <person name="WoodageT"/>
            <person name="Worley K.C."/>
            <person name="Wu D."/>
            <person name="Yang S."/>
            <person name="Yao Q.A."/>
            <person name="Ye J."/>
            <person name="Yeh R.F."/>
            <person name="Zaveri J.S."/>
            <person name="Zhan M."/>
            <person name="Zhang G."/>
            <person name="Zhao Q."/>
            <person name="Zheng L."/>
            <person name="Zheng X.H."/>
            <person name="Zhong F.N."/>
            <person name="Zhong W."/>
            <person name="Zhou X."/>
            <person name="Zhu S."/>
            <person name="Zhu X."/>
            <person name="Smith H.O."/>
            <person name="Gibbs R.A."/>
            <person name="Myers E.W."/>
            <person name="Rubin G.M."/>
            <person name="Venter J.C."/>
        </authorList>
    </citation>
    <scope>NUCLEOTIDE SEQUENCE [LARGE SCALE GENOMIC DNA]</scope>
    <source>
        <strain evidence="5">Berkeley</strain>
    </source>
</reference>
<dbReference type="RefSeq" id="NP_001247094.1">
    <property type="nucleotide sequence ID" value="NM_001260165.2"/>
</dbReference>
<protein>
    <recommendedName>
        <fullName evidence="2">Serine protease gd N-terminal domain-containing protein</fullName>
    </recommendedName>
</protein>
<dbReference type="OrthoDB" id="7820987at2759"/>
<reference evidence="3 5" key="11">
    <citation type="journal article" date="2015" name="Genome Res.">
        <title>The Release 6 reference sequence of the Drosophila melanogaster genome.</title>
        <authorList>
            <person name="Hoskins R.A."/>
            <person name="Carlson J.W."/>
            <person name="Wan K.H."/>
            <person name="Park S."/>
            <person name="Mendez I."/>
            <person name="Galle S.E."/>
            <person name="Booth B.W."/>
            <person name="Pfeiffer B.D."/>
            <person name="George R.A."/>
            <person name="Svirskas R."/>
            <person name="Krzywinski M."/>
            <person name="Schein J."/>
            <person name="Accardo M.C."/>
            <person name="Damia E."/>
            <person name="Messina G."/>
            <person name="Mendez-Lago M."/>
            <person name="de Pablos B."/>
            <person name="Demakova O.V."/>
            <person name="Andreyeva E.N."/>
            <person name="Boldyreva L.V."/>
            <person name="Marra M."/>
            <person name="Carvalho A.B."/>
            <person name="Dimitri P."/>
            <person name="Villasante A."/>
            <person name="Zhimulev I.F."/>
            <person name="Rubin G.M."/>
            <person name="Karpen G.H."/>
            <person name="Celniker S.E."/>
        </authorList>
    </citation>
    <scope>NUCLEOTIDE SEQUENCE [LARGE SCALE GENOMIC DNA]</scope>
    <source>
        <strain evidence="5">Berkeley</strain>
    </source>
</reference>
<evidence type="ECO:0000256" key="1">
    <source>
        <dbReference type="SAM" id="SignalP"/>
    </source>
</evidence>
<dbReference type="PhylomeDB" id="A0A0B4K650"/>
<feature type="domain" description="Serine protease gd N-terminal" evidence="2">
    <location>
        <begin position="24"/>
        <end position="127"/>
    </location>
</feature>
<dbReference type="BioGRID-ORCS" id="12797902">
    <property type="hits" value="0 hits in 1 CRISPR screen"/>
</dbReference>
<dbReference type="KEGG" id="dme:Dmel_CG43179"/>
<evidence type="ECO:0000313" key="4">
    <source>
        <dbReference type="FlyBase" id="FBgn0262808"/>
    </source>
</evidence>
<dbReference type="GeneID" id="12797902"/>
<feature type="signal peptide" evidence="1">
    <location>
        <begin position="1"/>
        <end position="18"/>
    </location>
</feature>
<dbReference type="AGR" id="FB:FBgn0262808"/>
<reference evidence="3 5" key="3">
    <citation type="journal article" date="2002" name="Genome Biol.">
        <title>Annotation of the Drosophila melanogaster euchromatic genome: a systematic review.</title>
        <authorList>
            <person name="Misra S."/>
            <person name="Crosby M.A."/>
            <person name="Mungall C.J."/>
            <person name="Matthews B.B."/>
            <person name="Campbell K.S."/>
            <person name="Hradecky P."/>
            <person name="Huang Y."/>
            <person name="Kaminker J.S."/>
            <person name="Millburn G.H."/>
            <person name="Prochnik S.E."/>
            <person name="Smith C.D."/>
            <person name="Tupy J.L."/>
            <person name="Whitfied E.J."/>
            <person name="Bayraktaroglu L."/>
            <person name="Berman B.P."/>
            <person name="Bettencourt B.R."/>
            <person name="Celniker S.E."/>
            <person name="de Grey A.D."/>
            <person name="Drysdale R.A."/>
            <person name="Harris N.L."/>
            <person name="Richter J."/>
            <person name="Russo S."/>
            <person name="Schroeder A.J."/>
            <person name="Shu S.Q."/>
            <person name="Stapleton M."/>
            <person name="Yamada C."/>
            <person name="Ashburner M."/>
            <person name="Gelbart W.M."/>
            <person name="Rubin G.M."/>
            <person name="Lewis S.E."/>
        </authorList>
    </citation>
    <scope>GENOME REANNOTATION</scope>
    <source>
        <strain evidence="5">Berkeley</strain>
    </source>
</reference>
<dbReference type="Pfam" id="PF16030">
    <property type="entry name" value="GD_N"/>
    <property type="match status" value="1"/>
</dbReference>
<reference evidence="3 5" key="7">
    <citation type="journal article" date="2007" name="Science">
        <title>The Release 5.1 annotation of Drosophila melanogaster heterochromatin.</title>
        <authorList>
            <person name="Smith C.D."/>
            <person name="Shu S."/>
            <person name="Mungall C.J."/>
            <person name="Karpen G.H."/>
        </authorList>
    </citation>
    <scope>NUCLEOTIDE SEQUENCE [LARGE SCALE GENOMIC DNA]</scope>
    <source>
        <strain evidence="5">Berkeley</strain>
    </source>
</reference>
<dbReference type="InParanoid" id="A0A0B4K650"/>
<reference evidence="3 5" key="8">
    <citation type="journal article" date="2007" name="Science">
        <title>Sequence finishing and mapping of Drosophila melanogaster heterochromatin.</title>
        <authorList>
            <person name="Hoskins R.A."/>
            <person name="Carlson J.W."/>
            <person name="Kennedy C."/>
            <person name="Acevedo D."/>
            <person name="Evans-Holm M."/>
            <person name="Frise E."/>
            <person name="Wan K.H."/>
            <person name="Park S."/>
            <person name="Mendez-Lago M."/>
            <person name="Rossi F."/>
            <person name="Villasante A."/>
            <person name="Dimitri P."/>
            <person name="Karpen G.H."/>
            <person name="Celniker S.E."/>
        </authorList>
    </citation>
    <scope>NUCLEOTIDE SEQUENCE [LARGE SCALE GENOMIC DNA]</scope>
    <source>
        <strain evidence="5">Berkeley</strain>
    </source>
</reference>
<dbReference type="InterPro" id="IPR031986">
    <property type="entry name" value="GD_N"/>
</dbReference>
<organism evidence="3 5">
    <name type="scientific">Drosophila melanogaster</name>
    <name type="common">Fruit fly</name>
    <dbReference type="NCBI Taxonomy" id="7227"/>
    <lineage>
        <taxon>Eukaryota</taxon>
        <taxon>Metazoa</taxon>
        <taxon>Ecdysozoa</taxon>
        <taxon>Arthropoda</taxon>
        <taxon>Hexapoda</taxon>
        <taxon>Insecta</taxon>
        <taxon>Pterygota</taxon>
        <taxon>Neoptera</taxon>
        <taxon>Endopterygota</taxon>
        <taxon>Diptera</taxon>
        <taxon>Brachycera</taxon>
        <taxon>Muscomorpha</taxon>
        <taxon>Ephydroidea</taxon>
        <taxon>Drosophilidae</taxon>
        <taxon>Drosophila</taxon>
        <taxon>Sophophora</taxon>
    </lineage>
</organism>
<dbReference type="FlyBase" id="FBgn0262808">
    <property type="gene designation" value="CG43179"/>
</dbReference>
<dbReference type="EMBL" id="AE014297">
    <property type="protein sequence ID" value="AFH06412.1"/>
    <property type="molecule type" value="Genomic_DNA"/>
</dbReference>
<accession>A0A0B4K650</accession>
<dbReference type="Bgee" id="FBgn0262808">
    <property type="expression patterns" value="Expressed in arthropod fat body and 7 other cell types or tissues"/>
</dbReference>
<dbReference type="OMA" id="FYWEAEF"/>
<dbReference type="Proteomes" id="UP000000803">
    <property type="component" value="Chromosome 3R"/>
</dbReference>
<keyword evidence="1" id="KW-0732">Signal</keyword>
<dbReference type="PaxDb" id="7227-FBpp0297194"/>
<dbReference type="VEuPathDB" id="VectorBase:FBgn0262808"/>
<reference evidence="3 5" key="9">
    <citation type="journal article" date="2015" name="G3 (Bethesda)">
        <title>Gene Model Annotations for Drosophila melanogaster: Impact of High-Throughput Data.</title>
        <authorList>
            <consortium name="FlyBase Consortium"/>
            <person name="Matthews B.B."/>
            <person name="Dos Santos G."/>
            <person name="Crosby M.A."/>
            <person name="Emmert D.B."/>
            <person name="St Pierre S.E."/>
            <person name="Gramates L.S."/>
            <person name="Zhou P."/>
            <person name="Schroeder A.J."/>
            <person name="Falls K."/>
            <person name="Strelets V."/>
            <person name="Russo S.M."/>
            <person name="Gelbart W.M."/>
            <person name="null"/>
        </authorList>
    </citation>
    <scope>NUCLEOTIDE SEQUENCE [LARGE SCALE GENOMIC DNA]</scope>
    <source>
        <strain evidence="5">Berkeley</strain>
    </source>
</reference>
<evidence type="ECO:0000259" key="2">
    <source>
        <dbReference type="Pfam" id="PF16030"/>
    </source>
</evidence>
<proteinExistence type="predicted"/>
<reference evidence="3 5" key="10">
    <citation type="journal article" date="2015" name="G3 (Bethesda)">
        <title>Gene Model Annotations for Drosophila melanogaster: The Rule-Benders.</title>
        <authorList>
            <consortium name="FlyBase Consortium"/>
            <person name="Crosby M.A."/>
            <person name="Gramates L.S."/>
            <person name="Dos Santos G."/>
            <person name="Matthews B.B."/>
            <person name="St Pierre S.E."/>
            <person name="Zhou P."/>
            <person name="Schroeder A.J."/>
            <person name="Falls K."/>
            <person name="Emmert D.B."/>
            <person name="Russo S.M."/>
            <person name="Gelbart W.M."/>
            <person name="null"/>
        </authorList>
    </citation>
    <scope>NUCLEOTIDE SEQUENCE [LARGE SCALE GENOMIC DNA]</scope>
    <source>
        <strain evidence="5">Berkeley</strain>
    </source>
</reference>
<name>A0A0B4K650_DROME</name>
<dbReference type="AlphaFoldDB" id="A0A0B4K650"/>
<dbReference type="eggNOG" id="KOG3627">
    <property type="taxonomic scope" value="Eukaryota"/>
</dbReference>
<reference evidence="3 5" key="6">
    <citation type="journal article" date="2005" name="PLoS Comput. Biol.">
        <title>Combined evidence annotation of transposable elements in genome sequences.</title>
        <authorList>
            <person name="Quesneville H."/>
            <person name="Bergman C.M."/>
            <person name="Andrieu O."/>
            <person name="Autard D."/>
            <person name="Nouaud D."/>
            <person name="Ashburner M."/>
            <person name="Anxolabehere D."/>
        </authorList>
    </citation>
    <scope>NUCLEOTIDE SEQUENCE [LARGE SCALE GENOMIC DNA]</scope>
    <source>
        <strain evidence="5">Berkeley</strain>
    </source>
</reference>
<keyword evidence="5" id="KW-1185">Reference proteome</keyword>
<reference evidence="3 5" key="4">
    <citation type="journal article" date="2002" name="Genome Biol.">
        <title>The transposable elements of the Drosophila melanogaster euchromatin: a genomics perspective.</title>
        <authorList>
            <person name="Kaminker J.S."/>
            <person name="Bergman C.M."/>
            <person name="Kronmiller B."/>
            <person name="Carlson J."/>
            <person name="Svirskas R."/>
            <person name="Patel S."/>
            <person name="Frise E."/>
            <person name="Wheeler D.A."/>
            <person name="Lewis S.E."/>
            <person name="Rubin G.M."/>
            <person name="Ashburner M."/>
            <person name="Celniker S.E."/>
        </authorList>
    </citation>
    <scope>NUCLEOTIDE SEQUENCE [LARGE SCALE GENOMIC DNA]</scope>
    <source>
        <strain evidence="5">Berkeley</strain>
    </source>
</reference>
<reference evidence="3 5" key="5">
    <citation type="journal article" date="2002" name="Genome Biol.">
        <title>Heterochromatic sequences in a Drosophila whole-genome shotgun assembly.</title>
        <authorList>
            <person name="Hoskins R.A."/>
            <person name="Smith C.D."/>
            <person name="Carlson J.W."/>
            <person name="Carvalho A.B."/>
            <person name="Halpern A."/>
            <person name="Kaminker J.S."/>
            <person name="Kennedy C."/>
            <person name="Mungall C.J."/>
            <person name="Sullivan B.A."/>
            <person name="Sutton G.G."/>
            <person name="Yasuhara J.C."/>
            <person name="Wakimoto B.T."/>
            <person name="Myers E.W."/>
            <person name="Celniker S.E."/>
            <person name="Rubin G.M."/>
            <person name="Karpen G.H."/>
        </authorList>
    </citation>
    <scope>NUCLEOTIDE SEQUENCE [LARGE SCALE GENOMIC DNA]</scope>
    <source>
        <strain evidence="5">Berkeley</strain>
    </source>
</reference>
<gene>
    <name evidence="3" type="primary">chr3R_10081851_10082659.0</name>
    <name evidence="3" type="synonym">Dmel\CG43179</name>
    <name evidence="3 4" type="ORF">CG43179</name>
    <name evidence="3" type="ORF">Dmel_CG43179</name>
</gene>
<sequence length="152" mass="17854">MSTTFWFYLYACFISVLAVYLPEHNCHSYFTYETMELEKTYIGVFTAHKSLLTSFYWEAEFSARGSIDQVDYLNPYPDNQECFKNIKRGNRAQMFVSFQNITSELPKLISFKLNGETLCSNEKYPPLSITTRVARRMAVDEIPIALTFRKRF</sequence>